<name>A0A2S9YD56_9BACT</name>
<reference evidence="1 2" key="1">
    <citation type="submission" date="2018-03" db="EMBL/GenBank/DDBJ databases">
        <title>Draft Genome Sequences of the Obligatory Marine Myxobacteria Enhygromyxa salina SWB005.</title>
        <authorList>
            <person name="Poehlein A."/>
            <person name="Moghaddam J.A."/>
            <person name="Harms H."/>
            <person name="Alanjari M."/>
            <person name="Koenig G.M."/>
            <person name="Daniel R."/>
            <person name="Schaeberle T.F."/>
        </authorList>
    </citation>
    <scope>NUCLEOTIDE SEQUENCE [LARGE SCALE GENOMIC DNA]</scope>
    <source>
        <strain evidence="1 2">SWB005</strain>
    </source>
</reference>
<organism evidence="1 2">
    <name type="scientific">Enhygromyxa salina</name>
    <dbReference type="NCBI Taxonomy" id="215803"/>
    <lineage>
        <taxon>Bacteria</taxon>
        <taxon>Pseudomonadati</taxon>
        <taxon>Myxococcota</taxon>
        <taxon>Polyangia</taxon>
        <taxon>Nannocystales</taxon>
        <taxon>Nannocystaceae</taxon>
        <taxon>Enhygromyxa</taxon>
    </lineage>
</organism>
<sequence length="174" mass="18980">MKKRKDSRVIVGILSVVGLSLGLVYAGAFAPGVAKADDKIVAGQICVAVNSYGISVPANYDAQQITKRHASTHIALADEFVCPLVRDETNDDLDRVRVWLYNDDTADTPPYCCIYSFEDDGESMEAFCTNVDNDSGAVRLDLENLGFHKNEDGYHVLTCELEVGDGIRSIATDE</sequence>
<proteinExistence type="predicted"/>
<keyword evidence="2" id="KW-1185">Reference proteome</keyword>
<dbReference type="Proteomes" id="UP000237968">
    <property type="component" value="Unassembled WGS sequence"/>
</dbReference>
<protein>
    <submittedName>
        <fullName evidence="1">Uncharacterized protein</fullName>
    </submittedName>
</protein>
<evidence type="ECO:0000313" key="1">
    <source>
        <dbReference type="EMBL" id="PRQ02941.1"/>
    </source>
</evidence>
<evidence type="ECO:0000313" key="2">
    <source>
        <dbReference type="Proteomes" id="UP000237968"/>
    </source>
</evidence>
<dbReference type="AlphaFoldDB" id="A0A2S9YD56"/>
<comment type="caution">
    <text evidence="1">The sequence shown here is derived from an EMBL/GenBank/DDBJ whole genome shotgun (WGS) entry which is preliminary data.</text>
</comment>
<dbReference type="RefSeq" id="WP_146155515.1">
    <property type="nucleotide sequence ID" value="NZ_PVNK01000108.1"/>
</dbReference>
<gene>
    <name evidence="1" type="ORF">ENSA5_18800</name>
</gene>
<accession>A0A2S9YD56</accession>
<dbReference type="EMBL" id="PVNK01000108">
    <property type="protein sequence ID" value="PRQ02941.1"/>
    <property type="molecule type" value="Genomic_DNA"/>
</dbReference>